<feature type="compositionally biased region" description="Basic and acidic residues" evidence="3">
    <location>
        <begin position="355"/>
        <end position="372"/>
    </location>
</feature>
<reference evidence="5 6" key="1">
    <citation type="journal article" date="2016" name="Nat. Commun.">
        <title>Ectomycorrhizal ecology is imprinted in the genome of the dominant symbiotic fungus Cenococcum geophilum.</title>
        <authorList>
            <consortium name="DOE Joint Genome Institute"/>
            <person name="Peter M."/>
            <person name="Kohler A."/>
            <person name="Ohm R.A."/>
            <person name="Kuo A."/>
            <person name="Krutzmann J."/>
            <person name="Morin E."/>
            <person name="Arend M."/>
            <person name="Barry K.W."/>
            <person name="Binder M."/>
            <person name="Choi C."/>
            <person name="Clum A."/>
            <person name="Copeland A."/>
            <person name="Grisel N."/>
            <person name="Haridas S."/>
            <person name="Kipfer T."/>
            <person name="LaButti K."/>
            <person name="Lindquist E."/>
            <person name="Lipzen A."/>
            <person name="Maire R."/>
            <person name="Meier B."/>
            <person name="Mihaltcheva S."/>
            <person name="Molinier V."/>
            <person name="Murat C."/>
            <person name="Poggeler S."/>
            <person name="Quandt C.A."/>
            <person name="Sperisen C."/>
            <person name="Tritt A."/>
            <person name="Tisserant E."/>
            <person name="Crous P.W."/>
            <person name="Henrissat B."/>
            <person name="Nehls U."/>
            <person name="Egli S."/>
            <person name="Spatafora J.W."/>
            <person name="Grigoriev I.V."/>
            <person name="Martin F.M."/>
        </authorList>
    </citation>
    <scope>NUCLEOTIDE SEQUENCE [LARGE SCALE GENOMIC DNA]</scope>
    <source>
        <strain evidence="5 6">CBS 459.81</strain>
    </source>
</reference>
<evidence type="ECO:0000256" key="1">
    <source>
        <dbReference type="ARBA" id="ARBA00022884"/>
    </source>
</evidence>
<feature type="domain" description="RRM" evidence="4">
    <location>
        <begin position="245"/>
        <end position="323"/>
    </location>
</feature>
<dbReference type="InterPro" id="IPR000504">
    <property type="entry name" value="RRM_dom"/>
</dbReference>
<dbReference type="Gene3D" id="3.30.70.330">
    <property type="match status" value="1"/>
</dbReference>
<feature type="region of interest" description="Disordered" evidence="3">
    <location>
        <begin position="1"/>
        <end position="140"/>
    </location>
</feature>
<evidence type="ECO:0000256" key="3">
    <source>
        <dbReference type="SAM" id="MobiDB-lite"/>
    </source>
</evidence>
<feature type="region of interest" description="Disordered" evidence="3">
    <location>
        <begin position="152"/>
        <end position="182"/>
    </location>
</feature>
<dbReference type="PANTHER" id="PTHR47640">
    <property type="entry name" value="TRNA SELENOCYSTEINE 1-ASSOCIATED PROTEIN 1-RELATED-RELATED"/>
    <property type="match status" value="1"/>
</dbReference>
<dbReference type="InterPro" id="IPR035979">
    <property type="entry name" value="RBD_domain_sf"/>
</dbReference>
<feature type="compositionally biased region" description="Polar residues" evidence="3">
    <location>
        <begin position="8"/>
        <end position="19"/>
    </location>
</feature>
<dbReference type="PROSITE" id="PS50102">
    <property type="entry name" value="RRM"/>
    <property type="match status" value="1"/>
</dbReference>
<evidence type="ECO:0000256" key="2">
    <source>
        <dbReference type="PROSITE-ProRule" id="PRU00176"/>
    </source>
</evidence>
<evidence type="ECO:0000313" key="6">
    <source>
        <dbReference type="Proteomes" id="UP000250266"/>
    </source>
</evidence>
<dbReference type="Pfam" id="PF00076">
    <property type="entry name" value="RRM_1"/>
    <property type="match status" value="1"/>
</dbReference>
<evidence type="ECO:0000259" key="4">
    <source>
        <dbReference type="PROSITE" id="PS50102"/>
    </source>
</evidence>
<accession>A0A8E2JHM9</accession>
<proteinExistence type="predicted"/>
<feature type="compositionally biased region" description="Gly residues" evidence="3">
    <location>
        <begin position="343"/>
        <end position="352"/>
    </location>
</feature>
<keyword evidence="1 2" id="KW-0694">RNA-binding</keyword>
<feature type="compositionally biased region" description="Pro residues" evidence="3">
    <location>
        <begin position="20"/>
        <end position="33"/>
    </location>
</feature>
<dbReference type="InterPro" id="IPR012677">
    <property type="entry name" value="Nucleotide-bd_a/b_plait_sf"/>
</dbReference>
<sequence>MAYLPPSGSRSRQANSSTPQPHPSLPARPPPTAHPHNGISKTAGAPGSFPFKPRTVTSHPPTVAAAPTPAPGFTNSQANYSGGGYQPGQYQQQPSYYQQLANDGYAQPTPPQIVNPFPLPGQDPAGGFGRGRGQEVYDPEEQAQIAQWQSAYAGKDDASAGKGFGRGGRSEGAASAGGANAIPLGGRPSFTAQLPSIDMDSAVDADTGVASIVADSNNKQMTVVRSGGGKTWQDTSLLEWDPNQPRLFIGNLAGEVTDESLLKAFSKYASVVRARVIRDKRTTKSKGYGFVSFANTDDFFSAAKDMQGKYIGSHPVTISRSTTEIKVTAPIDNKKKYGKHGRGNGGNSGPNGGFRVEKKLQKKDKGGPKLLG</sequence>
<dbReference type="InterPro" id="IPR050825">
    <property type="entry name" value="RBM42_RBP45_47-like"/>
</dbReference>
<feature type="compositionally biased region" description="Low complexity" evidence="3">
    <location>
        <begin position="171"/>
        <end position="181"/>
    </location>
</feature>
<organism evidence="5 6">
    <name type="scientific">Lepidopterella palustris CBS 459.81</name>
    <dbReference type="NCBI Taxonomy" id="1314670"/>
    <lineage>
        <taxon>Eukaryota</taxon>
        <taxon>Fungi</taxon>
        <taxon>Dikarya</taxon>
        <taxon>Ascomycota</taxon>
        <taxon>Pezizomycotina</taxon>
        <taxon>Dothideomycetes</taxon>
        <taxon>Pleosporomycetidae</taxon>
        <taxon>Mytilinidiales</taxon>
        <taxon>Argynnaceae</taxon>
        <taxon>Lepidopterella</taxon>
    </lineage>
</organism>
<dbReference type="SUPFAM" id="SSF54928">
    <property type="entry name" value="RNA-binding domain, RBD"/>
    <property type="match status" value="1"/>
</dbReference>
<feature type="compositionally biased region" description="Low complexity" evidence="3">
    <location>
        <begin position="87"/>
        <end position="99"/>
    </location>
</feature>
<dbReference type="SMART" id="SM00360">
    <property type="entry name" value="RRM"/>
    <property type="match status" value="1"/>
</dbReference>
<dbReference type="AlphaFoldDB" id="A0A8E2JHM9"/>
<protein>
    <recommendedName>
        <fullName evidence="4">RRM domain-containing protein</fullName>
    </recommendedName>
</protein>
<dbReference type="OrthoDB" id="1749473at2759"/>
<dbReference type="EMBL" id="KV744872">
    <property type="protein sequence ID" value="OCK83000.1"/>
    <property type="molecule type" value="Genomic_DNA"/>
</dbReference>
<feature type="compositionally biased region" description="Low complexity" evidence="3">
    <location>
        <begin position="55"/>
        <end position="67"/>
    </location>
</feature>
<feature type="compositionally biased region" description="Pro residues" evidence="3">
    <location>
        <begin position="108"/>
        <end position="121"/>
    </location>
</feature>
<name>A0A8E2JHM9_9PEZI</name>
<keyword evidence="6" id="KW-1185">Reference proteome</keyword>
<feature type="region of interest" description="Disordered" evidence="3">
    <location>
        <begin position="330"/>
        <end position="372"/>
    </location>
</feature>
<gene>
    <name evidence="5" type="ORF">K432DRAFT_379895</name>
</gene>
<dbReference type="GO" id="GO:0003729">
    <property type="term" value="F:mRNA binding"/>
    <property type="evidence" value="ECO:0007669"/>
    <property type="project" value="InterPro"/>
</dbReference>
<dbReference type="Proteomes" id="UP000250266">
    <property type="component" value="Unassembled WGS sequence"/>
</dbReference>
<evidence type="ECO:0000313" key="5">
    <source>
        <dbReference type="EMBL" id="OCK83000.1"/>
    </source>
</evidence>
<dbReference type="PANTHER" id="PTHR47640:SF11">
    <property type="entry name" value="RNA-BINDING PROTEIN 42"/>
    <property type="match status" value="1"/>
</dbReference>